<comment type="caution">
    <text evidence="8">The sequence shown here is derived from an EMBL/GenBank/DDBJ whole genome shotgun (WGS) entry which is preliminary data.</text>
</comment>
<keyword evidence="9" id="KW-1185">Reference proteome</keyword>
<feature type="domain" description="AIPP2-like SPOC-like" evidence="7">
    <location>
        <begin position="918"/>
        <end position="1049"/>
    </location>
</feature>
<dbReference type="InterPro" id="IPR056280">
    <property type="entry name" value="AIPP2-like_SPOC"/>
</dbReference>
<dbReference type="InterPro" id="IPR013083">
    <property type="entry name" value="Znf_RING/FYVE/PHD"/>
</dbReference>
<evidence type="ECO:0000256" key="2">
    <source>
        <dbReference type="ARBA" id="ARBA00022771"/>
    </source>
</evidence>
<evidence type="ECO:0000313" key="9">
    <source>
        <dbReference type="Proteomes" id="UP001161247"/>
    </source>
</evidence>
<dbReference type="SUPFAM" id="SSF57903">
    <property type="entry name" value="FYVE/PHD zinc finger"/>
    <property type="match status" value="1"/>
</dbReference>
<accession>A0AAV1BUS2</accession>
<proteinExistence type="predicted"/>
<evidence type="ECO:0000256" key="4">
    <source>
        <dbReference type="ARBA" id="ARBA00023015"/>
    </source>
</evidence>
<keyword evidence="3" id="KW-0862">Zinc</keyword>
<feature type="compositionally biased region" description="Polar residues" evidence="6">
    <location>
        <begin position="494"/>
        <end position="513"/>
    </location>
</feature>
<dbReference type="PANTHER" id="PTHR33304:SF9">
    <property type="entry name" value="RING_FYVE_PHD ZINC FINGER SUPERFAMILY PROTEIN"/>
    <property type="match status" value="1"/>
</dbReference>
<name>A0AAV1BUS2_OLDCO</name>
<evidence type="ECO:0000256" key="1">
    <source>
        <dbReference type="ARBA" id="ARBA00022723"/>
    </source>
</evidence>
<keyword evidence="5" id="KW-0804">Transcription</keyword>
<feature type="compositionally biased region" description="Basic and acidic residues" evidence="6">
    <location>
        <begin position="682"/>
        <end position="695"/>
    </location>
</feature>
<organism evidence="8 9">
    <name type="scientific">Oldenlandia corymbosa var. corymbosa</name>
    <dbReference type="NCBI Taxonomy" id="529605"/>
    <lineage>
        <taxon>Eukaryota</taxon>
        <taxon>Viridiplantae</taxon>
        <taxon>Streptophyta</taxon>
        <taxon>Embryophyta</taxon>
        <taxon>Tracheophyta</taxon>
        <taxon>Spermatophyta</taxon>
        <taxon>Magnoliopsida</taxon>
        <taxon>eudicotyledons</taxon>
        <taxon>Gunneridae</taxon>
        <taxon>Pentapetalae</taxon>
        <taxon>asterids</taxon>
        <taxon>lamiids</taxon>
        <taxon>Gentianales</taxon>
        <taxon>Rubiaceae</taxon>
        <taxon>Rubioideae</taxon>
        <taxon>Spermacoceae</taxon>
        <taxon>Hedyotis-Oldenlandia complex</taxon>
        <taxon>Oldenlandia</taxon>
    </lineage>
</organism>
<evidence type="ECO:0000256" key="3">
    <source>
        <dbReference type="ARBA" id="ARBA00022833"/>
    </source>
</evidence>
<feature type="region of interest" description="Disordered" evidence="6">
    <location>
        <begin position="651"/>
        <end position="703"/>
    </location>
</feature>
<sequence>MQGPVNESDQDGVHANMMPFPVEEEYCTYYSKNSGYYCGPLSGTCIACSTLSSSCLHTNQHLMGSTVDECSGEASSGNAISYSVNVSIPVSKTRTGHLVSGSSSNTSENVYCEASCRNNSDLLSAASETVSVFPKPDDFEVQGDAPKDNHQSCITKVSDSQSLQFSLSIGDGKGSSSFPLSANALLAQENVSIGSFQTSSECLDVRSNFDQGQRNYRGQRSKSKENLKELKDSVFSVAALSSQSASFCEAPSDTGGHTIDRLNADGNNLLPVVIDKLPSSDHSVEIAQEHLSPHLHGENVNSLLGGMSSVNNHSDNAMEIVEKNEVGDNTDTCLTNVKESSLESHSLDECDDSDLVEHDVKVCDICGDAGREDLLAICCRCIDGAEHTYCMREMLDKVPLGDWLCEECKLYAEMNGRDLEIVGSVDGIEKTRSSGPVDPESLDVYKKFETGVSDVDQKNNYINFPSAKILGKRQSNDSQVSSPAKRHALEPENVSGNKSITNGEPAISRNSSMKLDRLKTKTDHSSNSPISAPESADLASASRLQAQGTFAKSNSFNSLNVKSKVNLLDDVIPQKQRSTRESVSSDRKEGISRSMSKSMSFKTPYGARANIGESKVKMLSPKFSHLQDTKGSKNSKDCKVFERKNSFQLERSSLANSGSHAAKNDRKIVSSGETNSLNPPRKFRDAKAVTSDRRSTILSKSPSFATRKGLEPVSLGEVKRQSTTGLVGISSAKVPKPNQDNLKVDTSSSNCSAELSSCYANEGSLDDLSQQIESTDSDERAKDGLSSRLREGVDSKDKLKAAIEAAMLRKPGIYQKHRQPSHCSDVSAVSAASKCETAASHVLMSGASNMENVSLSFEEKKMILGSSTSDFYKRETLDDAKQIALVTCEASTSSAEESPPFGPLEGLSLAIPDNDYIWNGAFEVQRVGRNISLFDGIQAHLSASASPKVLEAVNKFNNKVVLNEVPRLKTWPVQFQENGVGEDNIAIFFFAKDSASYEKSYKGLLNNMMKNDVALKGNFGGFELMIFPSNQLPEKCQRWNTMFFMWGVFRGKRVNQRQVPGSDEKTNAPQDVIMASMTSPVNISLGMPIDIETRALGLTSLSSSEALRGLSDCRLSSDIMDKGPLQTDNVLSDSRQNLRPFSVLHPSVAKSCVEKADISRDLSRSSISLQEQKCCIGSDDKKEPEVEIRVESAIRDCDLNESPQKLMNYHPDFNQQQLSSAAGSHEMSSAGDRISLDGASLEGNLADGASPGTGNQMVDDKFTEVASEPASLIGPGTATGDVDLEEVRIAKKQKTDCYGGLYGENGGQTSTSKDSVLHSDCLSLANGVDEISSGSYFFPVQPKEEVGQVRRLMQSSPKIIDLEEDIAPNLELALGAESKTSPALPFLVEKDDKKFTWHLSSTPEQTATTKGRRGEEEENDVVSASLSLSLSFPFPEKEEETTEKKPSLGSEAGNVNTSLLLFGLEGQVENRIPSSLQYPGGNTAASQACNRFK</sequence>
<feature type="region of interest" description="Disordered" evidence="6">
    <location>
        <begin position="572"/>
        <end position="600"/>
    </location>
</feature>
<dbReference type="GO" id="GO:0140566">
    <property type="term" value="F:histone reader activity"/>
    <property type="evidence" value="ECO:0007669"/>
    <property type="project" value="InterPro"/>
</dbReference>
<evidence type="ECO:0000256" key="5">
    <source>
        <dbReference type="ARBA" id="ARBA00023163"/>
    </source>
</evidence>
<keyword evidence="4" id="KW-0805">Transcription regulation</keyword>
<gene>
    <name evidence="8" type="ORF">OLC1_LOCUS24994</name>
</gene>
<feature type="region of interest" description="Disordered" evidence="6">
    <location>
        <begin position="1398"/>
        <end position="1422"/>
    </location>
</feature>
<feature type="region of interest" description="Disordered" evidence="6">
    <location>
        <begin position="472"/>
        <end position="539"/>
    </location>
</feature>
<dbReference type="InterPro" id="IPR049914">
    <property type="entry name" value="PHD1-3/5-6"/>
</dbReference>
<feature type="compositionally biased region" description="Basic and acidic residues" evidence="6">
    <location>
        <begin position="578"/>
        <end position="591"/>
    </location>
</feature>
<protein>
    <submittedName>
        <fullName evidence="8">OLC1v1021029C1</fullName>
    </submittedName>
</protein>
<evidence type="ECO:0000256" key="6">
    <source>
        <dbReference type="SAM" id="MobiDB-lite"/>
    </source>
</evidence>
<feature type="region of interest" description="Disordered" evidence="6">
    <location>
        <begin position="772"/>
        <end position="793"/>
    </location>
</feature>
<dbReference type="Proteomes" id="UP001161247">
    <property type="component" value="Unassembled WGS sequence"/>
</dbReference>
<evidence type="ECO:0000313" key="8">
    <source>
        <dbReference type="EMBL" id="CAI9087059.1"/>
    </source>
</evidence>
<keyword evidence="1" id="KW-0479">Metal-binding</keyword>
<feature type="region of interest" description="Disordered" evidence="6">
    <location>
        <begin position="1433"/>
        <end position="1452"/>
    </location>
</feature>
<evidence type="ECO:0000259" key="7">
    <source>
        <dbReference type="Pfam" id="PF23121"/>
    </source>
</evidence>
<dbReference type="InterPro" id="IPR011011">
    <property type="entry name" value="Znf_FYVE_PHD"/>
</dbReference>
<dbReference type="PANTHER" id="PTHR33304">
    <property type="match status" value="1"/>
</dbReference>
<dbReference type="EMBL" id="CATKSE010000001">
    <property type="protein sequence ID" value="CAI9087059.1"/>
    <property type="molecule type" value="Genomic_DNA"/>
</dbReference>
<feature type="compositionally biased region" description="Basic and acidic residues" evidence="6">
    <location>
        <begin position="777"/>
        <end position="793"/>
    </location>
</feature>
<feature type="region of interest" description="Disordered" evidence="6">
    <location>
        <begin position="730"/>
        <end position="749"/>
    </location>
</feature>
<keyword evidence="2" id="KW-0863">Zinc-finger</keyword>
<feature type="compositionally biased region" description="Basic and acidic residues" evidence="6">
    <location>
        <begin position="514"/>
        <end position="524"/>
    </location>
</feature>
<dbReference type="Gene3D" id="3.30.40.10">
    <property type="entry name" value="Zinc/RING finger domain, C3HC4 (zinc finger)"/>
    <property type="match status" value="1"/>
</dbReference>
<feature type="compositionally biased region" description="Polar residues" evidence="6">
    <location>
        <begin position="1398"/>
        <end position="1409"/>
    </location>
</feature>
<dbReference type="GO" id="GO:0034244">
    <property type="term" value="P:negative regulation of transcription elongation by RNA polymerase II"/>
    <property type="evidence" value="ECO:0007669"/>
    <property type="project" value="InterPro"/>
</dbReference>
<reference evidence="8" key="1">
    <citation type="submission" date="2023-03" db="EMBL/GenBank/DDBJ databases">
        <authorList>
            <person name="Julca I."/>
        </authorList>
    </citation>
    <scope>NUCLEOTIDE SEQUENCE</scope>
</reference>
<dbReference type="Pfam" id="PF23121">
    <property type="entry name" value="SPOC_AIPP2"/>
    <property type="match status" value="1"/>
</dbReference>
<dbReference type="GO" id="GO:0008270">
    <property type="term" value="F:zinc ion binding"/>
    <property type="evidence" value="ECO:0007669"/>
    <property type="project" value="UniProtKB-KW"/>
</dbReference>